<organism evidence="1 2">
    <name type="scientific">Colletotrichum lupini</name>
    <dbReference type="NCBI Taxonomy" id="145971"/>
    <lineage>
        <taxon>Eukaryota</taxon>
        <taxon>Fungi</taxon>
        <taxon>Dikarya</taxon>
        <taxon>Ascomycota</taxon>
        <taxon>Pezizomycotina</taxon>
        <taxon>Sordariomycetes</taxon>
        <taxon>Hypocreomycetidae</taxon>
        <taxon>Glomerellales</taxon>
        <taxon>Glomerellaceae</taxon>
        <taxon>Colletotrichum</taxon>
        <taxon>Colletotrichum acutatum species complex</taxon>
    </lineage>
</organism>
<sequence length="455" mass="50717">MASICPEYLLTVATSYNCLNSLSSSKAAPSRSFLHENGIIPALPWAICNICLYCQHPLLPRLVIEETTTMEDVSRGSGYIATKTVISTPSSSASLMTLPLELIIETIGFAKLSKSRRGVYFEDRNSLRTMSRVCKLFRVFTIPDLFKTVCRTVNENEMHYKLQAIEGNALILGSIRHLSLCTQGPEWPPTKWRDDYDPSIIPCSRTTAALLVKILRKITPEEVRLTFKCGNKSMVAFFRAELGKQKACLQSVRVLTYPSSITIGFIPQTFPNLRCLSLELNGSPMHTAGLRIIAPKLTTLATLELYKAHWKCDDFKEVVKLFPSINYLLIDGELKLTRVSDIIPILKHLDHLEKLAMTEIPVVYPPRGLSGAALQARIKALRANHLDRESSATNATRFFRQCKSLTALLLKCDTGSRVYRSVGQSRDVIRVKSKNANDSGLGSIKKGWPVINKAA</sequence>
<name>A0A9Q8WLC0_9PEZI</name>
<evidence type="ECO:0000313" key="2">
    <source>
        <dbReference type="Proteomes" id="UP000830671"/>
    </source>
</evidence>
<dbReference type="Proteomes" id="UP000830671">
    <property type="component" value="Chromosome 7"/>
</dbReference>
<reference evidence="1" key="1">
    <citation type="journal article" date="2021" name="Mol. Plant Microbe Interact.">
        <title>Complete Genome Sequence of the Plant-Pathogenic Fungus Colletotrichum lupini.</title>
        <authorList>
            <person name="Baroncelli R."/>
            <person name="Pensec F."/>
            <person name="Da Lio D."/>
            <person name="Boufleur T."/>
            <person name="Vicente I."/>
            <person name="Sarrocco S."/>
            <person name="Picot A."/>
            <person name="Baraldi E."/>
            <person name="Sukno S."/>
            <person name="Thon M."/>
            <person name="Le Floch G."/>
        </authorList>
    </citation>
    <scope>NUCLEOTIDE SEQUENCE</scope>
    <source>
        <strain evidence="1">IMI 504893</strain>
    </source>
</reference>
<dbReference type="RefSeq" id="XP_049149232.1">
    <property type="nucleotide sequence ID" value="XM_049292086.1"/>
</dbReference>
<keyword evidence="2" id="KW-1185">Reference proteome</keyword>
<dbReference type="AlphaFoldDB" id="A0A9Q8WLC0"/>
<dbReference type="Gene3D" id="3.80.10.10">
    <property type="entry name" value="Ribonuclease Inhibitor"/>
    <property type="match status" value="1"/>
</dbReference>
<dbReference type="GeneID" id="73347096"/>
<dbReference type="SUPFAM" id="SSF52047">
    <property type="entry name" value="RNI-like"/>
    <property type="match status" value="1"/>
</dbReference>
<protein>
    <submittedName>
        <fullName evidence="1">F-box domain-containing protein</fullName>
    </submittedName>
</protein>
<accession>A0A9Q8WLC0</accession>
<proteinExistence type="predicted"/>
<dbReference type="KEGG" id="clup:CLUP02_13142"/>
<evidence type="ECO:0000313" key="1">
    <source>
        <dbReference type="EMBL" id="UQC87624.1"/>
    </source>
</evidence>
<dbReference type="EMBL" id="CP019479">
    <property type="protein sequence ID" value="UQC87624.1"/>
    <property type="molecule type" value="Genomic_DNA"/>
</dbReference>
<gene>
    <name evidence="1" type="ORF">CLUP02_13142</name>
</gene>
<dbReference type="InterPro" id="IPR032675">
    <property type="entry name" value="LRR_dom_sf"/>
</dbReference>